<dbReference type="AlphaFoldDB" id="A0A4S4KZC9"/>
<sequence>MHHLTLTTAPHELLSFMHNEFADEVARGDTYPQESPAGERLSREAFEGYYFAADVMLGLNVYSADVQSYGVDADSVREDVGTVVNVGINVAKGERTWEQCVAGFYYIKPNYPGRSSHICNAGFVVPFPARGHGFARALARSYLHYAPKLGYQASVFNLVYVNNAASIRYAVLPL</sequence>
<evidence type="ECO:0000313" key="3">
    <source>
        <dbReference type="Proteomes" id="UP000308199"/>
    </source>
</evidence>
<dbReference type="Pfam" id="PF00583">
    <property type="entry name" value="Acetyltransf_1"/>
    <property type="match status" value="1"/>
</dbReference>
<dbReference type="SUPFAM" id="SSF55729">
    <property type="entry name" value="Acyl-CoA N-acyltransferases (Nat)"/>
    <property type="match status" value="1"/>
</dbReference>
<name>A0A4S4KZC9_9AGAM</name>
<dbReference type="EMBL" id="SGPK01000355">
    <property type="protein sequence ID" value="THH04316.1"/>
    <property type="molecule type" value="Genomic_DNA"/>
</dbReference>
<proteinExistence type="predicted"/>
<dbReference type="Proteomes" id="UP000308199">
    <property type="component" value="Unassembled WGS sequence"/>
</dbReference>
<dbReference type="PANTHER" id="PTHR43138">
    <property type="entry name" value="ACETYLTRANSFERASE, GNAT FAMILY"/>
    <property type="match status" value="1"/>
</dbReference>
<dbReference type="OrthoDB" id="10264707at2759"/>
<accession>A0A4S4KZC9</accession>
<dbReference type="InterPro" id="IPR016181">
    <property type="entry name" value="Acyl_CoA_acyltransferase"/>
</dbReference>
<dbReference type="GO" id="GO:0005634">
    <property type="term" value="C:nucleus"/>
    <property type="evidence" value="ECO:0007669"/>
    <property type="project" value="TreeGrafter"/>
</dbReference>
<protein>
    <recommendedName>
        <fullName evidence="1">N-acetyltransferase domain-containing protein</fullName>
    </recommendedName>
</protein>
<dbReference type="Gene3D" id="3.40.630.30">
    <property type="match status" value="1"/>
</dbReference>
<dbReference type="InterPro" id="IPR052742">
    <property type="entry name" value="Mito_N-acetyltransferase"/>
</dbReference>
<reference evidence="2 3" key="1">
    <citation type="submission" date="2019-02" db="EMBL/GenBank/DDBJ databases">
        <title>Genome sequencing of the rare red list fungi Phellinidium pouzarii.</title>
        <authorList>
            <person name="Buettner E."/>
            <person name="Kellner H."/>
        </authorList>
    </citation>
    <scope>NUCLEOTIDE SEQUENCE [LARGE SCALE GENOMIC DNA]</scope>
    <source>
        <strain evidence="2 3">DSM 108285</strain>
    </source>
</reference>
<keyword evidence="3" id="KW-1185">Reference proteome</keyword>
<evidence type="ECO:0000313" key="2">
    <source>
        <dbReference type="EMBL" id="THH04316.1"/>
    </source>
</evidence>
<organism evidence="2 3">
    <name type="scientific">Phellinidium pouzarii</name>
    <dbReference type="NCBI Taxonomy" id="167371"/>
    <lineage>
        <taxon>Eukaryota</taxon>
        <taxon>Fungi</taxon>
        <taxon>Dikarya</taxon>
        <taxon>Basidiomycota</taxon>
        <taxon>Agaricomycotina</taxon>
        <taxon>Agaricomycetes</taxon>
        <taxon>Hymenochaetales</taxon>
        <taxon>Hymenochaetaceae</taxon>
        <taxon>Phellinidium</taxon>
    </lineage>
</organism>
<dbReference type="GO" id="GO:0016747">
    <property type="term" value="F:acyltransferase activity, transferring groups other than amino-acyl groups"/>
    <property type="evidence" value="ECO:0007669"/>
    <property type="project" value="InterPro"/>
</dbReference>
<evidence type="ECO:0000259" key="1">
    <source>
        <dbReference type="Pfam" id="PF00583"/>
    </source>
</evidence>
<dbReference type="PANTHER" id="PTHR43138:SF1">
    <property type="entry name" value="N-ACETYLTRANSFERASE ACA1"/>
    <property type="match status" value="1"/>
</dbReference>
<gene>
    <name evidence="2" type="ORF">EW145_g5611</name>
</gene>
<dbReference type="InterPro" id="IPR000182">
    <property type="entry name" value="GNAT_dom"/>
</dbReference>
<feature type="domain" description="N-acetyltransferase" evidence="1">
    <location>
        <begin position="98"/>
        <end position="169"/>
    </location>
</feature>
<comment type="caution">
    <text evidence="2">The sequence shown here is derived from an EMBL/GenBank/DDBJ whole genome shotgun (WGS) entry which is preliminary data.</text>
</comment>